<dbReference type="AlphaFoldDB" id="W1YCH3"/>
<reference evidence="1" key="1">
    <citation type="submission" date="2013-12" db="EMBL/GenBank/DDBJ databases">
        <title>A Varibaculum cambriense genome reconstructed from a premature infant gut community with otherwise low bacterial novelty that shifts toward anaerobic metabolism during the third week of life.</title>
        <authorList>
            <person name="Brown C.T."/>
            <person name="Sharon I."/>
            <person name="Thomas B.C."/>
            <person name="Castelle C.J."/>
            <person name="Morowitz M.J."/>
            <person name="Banfield J.F."/>
        </authorList>
    </citation>
    <scope>NUCLEOTIDE SEQUENCE</scope>
</reference>
<sequence length="68" mass="7269">PDMTFTGNINFDVESQTNNNLQVGSTVIPNVVYGAAFNKTGAPDTIIPAQTYVYVGTKDGANARFNID</sequence>
<organism evidence="1">
    <name type="scientific">human gut metagenome</name>
    <dbReference type="NCBI Taxonomy" id="408170"/>
    <lineage>
        <taxon>unclassified sequences</taxon>
        <taxon>metagenomes</taxon>
        <taxon>organismal metagenomes</taxon>
    </lineage>
</organism>
<name>W1YCH3_9ZZZZ</name>
<comment type="caution">
    <text evidence="1">The sequence shown here is derived from an EMBL/GenBank/DDBJ whole genome shotgun (WGS) entry which is preliminary data.</text>
</comment>
<proteinExistence type="predicted"/>
<feature type="non-terminal residue" evidence="1">
    <location>
        <position position="68"/>
    </location>
</feature>
<feature type="non-terminal residue" evidence="1">
    <location>
        <position position="1"/>
    </location>
</feature>
<protein>
    <submittedName>
        <fullName evidence="1">Uncharacterized protein</fullName>
    </submittedName>
</protein>
<gene>
    <name evidence="1" type="ORF">Q604_UNBC06738G0001</name>
</gene>
<dbReference type="EMBL" id="AZMM01006738">
    <property type="protein sequence ID" value="ETJ39400.1"/>
    <property type="molecule type" value="Genomic_DNA"/>
</dbReference>
<evidence type="ECO:0000313" key="1">
    <source>
        <dbReference type="EMBL" id="ETJ39400.1"/>
    </source>
</evidence>
<accession>W1YCH3</accession>